<gene>
    <name evidence="1" type="ORF">TVY486_0904610</name>
</gene>
<accession>G0U2Y5</accession>
<name>G0U2Y5_TRYVY</name>
<organism evidence="1">
    <name type="scientific">Trypanosoma vivax (strain Y486)</name>
    <dbReference type="NCBI Taxonomy" id="1055687"/>
    <lineage>
        <taxon>Eukaryota</taxon>
        <taxon>Discoba</taxon>
        <taxon>Euglenozoa</taxon>
        <taxon>Kinetoplastea</taxon>
        <taxon>Metakinetoplastina</taxon>
        <taxon>Trypanosomatida</taxon>
        <taxon>Trypanosomatidae</taxon>
        <taxon>Trypanosoma</taxon>
        <taxon>Duttonella</taxon>
    </lineage>
</organism>
<protein>
    <submittedName>
        <fullName evidence="1">Uncharacterized protein</fullName>
    </submittedName>
</protein>
<dbReference type="EMBL" id="HE573025">
    <property type="protein sequence ID" value="CCC50640.1"/>
    <property type="molecule type" value="Genomic_DNA"/>
</dbReference>
<reference evidence="1" key="1">
    <citation type="journal article" date="2012" name="Proc. Natl. Acad. Sci. U.S.A.">
        <title>Antigenic diversity is generated by distinct evolutionary mechanisms in African trypanosome species.</title>
        <authorList>
            <person name="Jackson A.P."/>
            <person name="Berry A."/>
            <person name="Aslett M."/>
            <person name="Allison H.C."/>
            <person name="Burton P."/>
            <person name="Vavrova-Anderson J."/>
            <person name="Brown R."/>
            <person name="Browne H."/>
            <person name="Corton N."/>
            <person name="Hauser H."/>
            <person name="Gamble J."/>
            <person name="Gilderthorp R."/>
            <person name="Marcello L."/>
            <person name="McQuillan J."/>
            <person name="Otto T.D."/>
            <person name="Quail M.A."/>
            <person name="Sanders M.J."/>
            <person name="van Tonder A."/>
            <person name="Ginger M.L."/>
            <person name="Field M.C."/>
            <person name="Barry J.D."/>
            <person name="Hertz-Fowler C."/>
            <person name="Berriman M."/>
        </authorList>
    </citation>
    <scope>NUCLEOTIDE SEQUENCE</scope>
    <source>
        <strain evidence="1">Y486</strain>
    </source>
</reference>
<proteinExistence type="predicted"/>
<evidence type="ECO:0000313" key="1">
    <source>
        <dbReference type="EMBL" id="CCC50640.1"/>
    </source>
</evidence>
<sequence length="152" mass="17249">MQEVQGQEDMLKANLCEKKTLPEPSTQVYGRNQMDTGLIRHSDEYGECNKTLMGSIRTKICYFSCFPLLQTNPKIKTLIVHEKLLPPSQTPGSSTLFPYDHLKTDNQQAAQARLGTAVHSKGLQYTTIHLYFSFDIRVRPTYLPQLLPTTTT</sequence>
<dbReference type="AlphaFoldDB" id="G0U2Y5"/>